<comment type="caution">
    <text evidence="1">The sequence shown here is derived from an EMBL/GenBank/DDBJ whole genome shotgun (WGS) entry which is preliminary data.</text>
</comment>
<dbReference type="STRING" id="1284.SHYC_05750"/>
<organism evidence="1 2">
    <name type="scientific">Staphylococcus hyicus</name>
    <dbReference type="NCBI Taxonomy" id="1284"/>
    <lineage>
        <taxon>Bacteria</taxon>
        <taxon>Bacillati</taxon>
        <taxon>Bacillota</taxon>
        <taxon>Bacilli</taxon>
        <taxon>Bacillales</taxon>
        <taxon>Staphylococcaceae</taxon>
        <taxon>Staphylococcus</taxon>
    </lineage>
</organism>
<proteinExistence type="predicted"/>
<protein>
    <submittedName>
        <fullName evidence="1">Uncharacterized protein</fullName>
    </submittedName>
</protein>
<dbReference type="RefSeq" id="WP_119635055.1">
    <property type="nucleotide sequence ID" value="NZ_JAWCVT010000025.1"/>
</dbReference>
<evidence type="ECO:0000313" key="1">
    <source>
        <dbReference type="EMBL" id="RIO47516.1"/>
    </source>
</evidence>
<evidence type="ECO:0000313" key="2">
    <source>
        <dbReference type="Proteomes" id="UP000285625"/>
    </source>
</evidence>
<dbReference type="Proteomes" id="UP000285625">
    <property type="component" value="Unassembled WGS sequence"/>
</dbReference>
<sequence length="149" mass="17184">MEQPKFKAKIDKQLWYLNRKERKILNSELSGFNAEKFKAQYRSQNQFVISFLSRHIFNSKPKSQLHLVITLLGLIFLNTIIIGFFISGLLLSLASIKYLISPTNSLQLQHVFLILIASGCMIITTLLLVKPVNGFLTKRLIDYKLNRLT</sequence>
<dbReference type="EMBL" id="QXVO01000003">
    <property type="protein sequence ID" value="RIO47516.1"/>
    <property type="molecule type" value="Genomic_DNA"/>
</dbReference>
<gene>
    <name evidence="1" type="ORF">BUZ57_01735</name>
</gene>
<name>A0A418JLV1_STAHY</name>
<dbReference type="AlphaFoldDB" id="A0A418JLV1"/>
<reference evidence="1 2" key="1">
    <citation type="journal article" date="2016" name="Front. Microbiol.">
        <title>Comprehensive Phylogenetic Analysis of Bovine Non-aureus Staphylococci Species Based on Whole-Genome Sequencing.</title>
        <authorList>
            <person name="Naushad S."/>
            <person name="Barkema H.W."/>
            <person name="Luby C."/>
            <person name="Condas L.A."/>
            <person name="Nobrega D.B."/>
            <person name="Carson D.A."/>
            <person name="De Buck J."/>
        </authorList>
    </citation>
    <scope>NUCLEOTIDE SEQUENCE [LARGE SCALE GENOMIC DNA]</scope>
    <source>
        <strain evidence="1 2">SNUC 5959</strain>
    </source>
</reference>
<accession>A0A418JLV1</accession>